<keyword evidence="3" id="KW-1185">Reference proteome</keyword>
<dbReference type="CDD" id="cd00177">
    <property type="entry name" value="START"/>
    <property type="match status" value="1"/>
</dbReference>
<dbReference type="PANTHER" id="PTHR19308">
    <property type="entry name" value="PHOSPHATIDYLCHOLINE TRANSFER PROTEIN"/>
    <property type="match status" value="1"/>
</dbReference>
<name>G7E2P8_MIXOS</name>
<dbReference type="InterPro" id="IPR002913">
    <property type="entry name" value="START_lipid-bd_dom"/>
</dbReference>
<dbReference type="GO" id="GO:0008289">
    <property type="term" value="F:lipid binding"/>
    <property type="evidence" value="ECO:0007669"/>
    <property type="project" value="InterPro"/>
</dbReference>
<dbReference type="STRING" id="764103.G7E2P8"/>
<dbReference type="OrthoDB" id="196858at2759"/>
<dbReference type="HOGENOM" id="CLU_921623_0_0_1"/>
<evidence type="ECO:0000313" key="2">
    <source>
        <dbReference type="EMBL" id="GAA97108.1"/>
    </source>
</evidence>
<comment type="caution">
    <text evidence="2">The sequence shown here is derived from an EMBL/GenBank/DDBJ whole genome shotgun (WGS) entry which is preliminary data.</text>
</comment>
<dbReference type="GO" id="GO:0005737">
    <property type="term" value="C:cytoplasm"/>
    <property type="evidence" value="ECO:0007669"/>
    <property type="project" value="UniProtKB-ARBA"/>
</dbReference>
<dbReference type="OMA" id="REQCHAP"/>
<feature type="domain" description="START" evidence="1">
    <location>
        <begin position="56"/>
        <end position="188"/>
    </location>
</feature>
<dbReference type="InterPro" id="IPR051213">
    <property type="entry name" value="START_lipid_transfer"/>
</dbReference>
<sequence length="302" mass="32066">MPSMISPASYVDGQYDLRLDAAREQCHAPADWQDLGERNGCNTFKSYLPGLEAPFLKGETVVSGVSPEAVLATLLDGTCRAAWDEFCGSATITHRFAPDTFAFYVAGRSPIPLISARDVGAVAKIYRGGDTIELVQTSIDGLHPAQKGFVRATVQASWTLAPSGYDTKIVMILHSLPNGKIPVSILERGASIAAAAPGHLRDFICKHGTVPFMIGRPDGLVNRGTETNLKKSLWSQTVTAAQGKITIAFDSEKMYKAGVMVVLSGEGAHGAATAVDNDRVTIVSPACCDGLSMTINLSPKRA</sequence>
<gene>
    <name evidence="2" type="primary">Mo03783</name>
    <name evidence="2" type="ORF">E5Q_03783</name>
</gene>
<dbReference type="EMBL" id="BABT02000110">
    <property type="protein sequence ID" value="GAA97108.1"/>
    <property type="molecule type" value="Genomic_DNA"/>
</dbReference>
<dbReference type="PANTHER" id="PTHR19308:SF14">
    <property type="entry name" value="START DOMAIN-CONTAINING PROTEIN"/>
    <property type="match status" value="1"/>
</dbReference>
<dbReference type="Pfam" id="PF01852">
    <property type="entry name" value="START"/>
    <property type="match status" value="1"/>
</dbReference>
<evidence type="ECO:0000259" key="1">
    <source>
        <dbReference type="Pfam" id="PF01852"/>
    </source>
</evidence>
<dbReference type="InParanoid" id="G7E2P8"/>
<accession>G7E2P8</accession>
<organism evidence="2 3">
    <name type="scientific">Mixia osmundae (strain CBS 9802 / IAM 14324 / JCM 22182 / KY 12970)</name>
    <dbReference type="NCBI Taxonomy" id="764103"/>
    <lineage>
        <taxon>Eukaryota</taxon>
        <taxon>Fungi</taxon>
        <taxon>Dikarya</taxon>
        <taxon>Basidiomycota</taxon>
        <taxon>Pucciniomycotina</taxon>
        <taxon>Mixiomycetes</taxon>
        <taxon>Mixiales</taxon>
        <taxon>Mixiaceae</taxon>
        <taxon>Mixia</taxon>
    </lineage>
</organism>
<reference evidence="2 3" key="2">
    <citation type="journal article" date="2012" name="Open Biol.">
        <title>Characteristics of nucleosomes and linker DNA regions on the genome of the basidiomycete Mixia osmundae revealed by mono- and dinucleosome mapping.</title>
        <authorList>
            <person name="Nishida H."/>
            <person name="Kondo S."/>
            <person name="Matsumoto T."/>
            <person name="Suzuki Y."/>
            <person name="Yoshikawa H."/>
            <person name="Taylor T.D."/>
            <person name="Sugiyama J."/>
        </authorList>
    </citation>
    <scope>NUCLEOTIDE SEQUENCE [LARGE SCALE GENOMIC DNA]</scope>
    <source>
        <strain evidence="3">CBS 9802 / IAM 14324 / JCM 22182 / KY 12970</strain>
    </source>
</reference>
<dbReference type="SUPFAM" id="SSF55961">
    <property type="entry name" value="Bet v1-like"/>
    <property type="match status" value="1"/>
</dbReference>
<dbReference type="Proteomes" id="UP000009131">
    <property type="component" value="Unassembled WGS sequence"/>
</dbReference>
<protein>
    <recommendedName>
        <fullName evidence="1">START domain-containing protein</fullName>
    </recommendedName>
</protein>
<proteinExistence type="predicted"/>
<dbReference type="InterPro" id="IPR023393">
    <property type="entry name" value="START-like_dom_sf"/>
</dbReference>
<dbReference type="Gene3D" id="3.30.530.20">
    <property type="match status" value="1"/>
</dbReference>
<evidence type="ECO:0000313" key="3">
    <source>
        <dbReference type="Proteomes" id="UP000009131"/>
    </source>
</evidence>
<dbReference type="RefSeq" id="XP_014565528.1">
    <property type="nucleotide sequence ID" value="XM_014710042.1"/>
</dbReference>
<dbReference type="AlphaFoldDB" id="G7E2P8"/>
<reference evidence="2 3" key="1">
    <citation type="journal article" date="2011" name="J. Gen. Appl. Microbiol.">
        <title>Draft genome sequencing of the enigmatic basidiomycete Mixia osmundae.</title>
        <authorList>
            <person name="Nishida H."/>
            <person name="Nagatsuka Y."/>
            <person name="Sugiyama J."/>
        </authorList>
    </citation>
    <scope>NUCLEOTIDE SEQUENCE [LARGE SCALE GENOMIC DNA]</scope>
    <source>
        <strain evidence="3">CBS 9802 / IAM 14324 / JCM 22182 / KY 12970</strain>
    </source>
</reference>